<sequence length="396" mass="44115">MSRSFLMDSLLSTRSTPACPEADISVGPRNKPNNNVMGWGKPYQTNTTEPLHVSLSAIGGQLQMDSLGAEAHRYYYRKYGISPDLGLSRLYCSPMYAMRPVTNPLVNIGKNCQTSPFKPVVTGTCVGSTSAPPTAASPLVYPSLVDRRIVHHLGCVTDPVEERKRGPPPCLSRYNGSSGLQSGMFSPVKDSATKAPSDDLASSKRIRTAFTSTQLLELEREFASNMYLSRLRRIEIATYLHLSEKQVKIWFQNRRVKYKKESNVQHRCRCIRTCSNNRSQEGVECEDGVSKRAGWPEKELVSPILKSRPISCSSPEMETDNSESFVCSPAENFLSTRTTLKFSDIPLHVKKEFPDNFAAPRFIQLSVLVIRTTLKLSDNSFCCSTDEAALAKRLLK</sequence>
<dbReference type="Pfam" id="PF00046">
    <property type="entry name" value="Homeodomain"/>
    <property type="match status" value="1"/>
</dbReference>
<evidence type="ECO:0000259" key="7">
    <source>
        <dbReference type="PROSITE" id="PS50071"/>
    </source>
</evidence>
<feature type="DNA-binding region" description="Homeobox" evidence="5">
    <location>
        <begin position="203"/>
        <end position="262"/>
    </location>
</feature>
<organism evidence="8 9">
    <name type="scientific">Limulus polyphemus</name>
    <name type="common">Atlantic horseshoe crab</name>
    <dbReference type="NCBI Taxonomy" id="6850"/>
    <lineage>
        <taxon>Eukaryota</taxon>
        <taxon>Metazoa</taxon>
        <taxon>Ecdysozoa</taxon>
        <taxon>Arthropoda</taxon>
        <taxon>Chelicerata</taxon>
        <taxon>Merostomata</taxon>
        <taxon>Xiphosura</taxon>
        <taxon>Limulidae</taxon>
        <taxon>Limulus</taxon>
    </lineage>
</organism>
<dbReference type="InterPro" id="IPR042191">
    <property type="entry name" value="GSH1/2"/>
</dbReference>
<dbReference type="PROSITE" id="PS50071">
    <property type="entry name" value="HOMEOBOX_2"/>
    <property type="match status" value="1"/>
</dbReference>
<dbReference type="SMART" id="SM00389">
    <property type="entry name" value="HOX"/>
    <property type="match status" value="1"/>
</dbReference>
<dbReference type="GeneID" id="111087050"/>
<evidence type="ECO:0000256" key="1">
    <source>
        <dbReference type="ARBA" id="ARBA00004123"/>
    </source>
</evidence>
<dbReference type="InterPro" id="IPR001356">
    <property type="entry name" value="HD"/>
</dbReference>
<evidence type="ECO:0000256" key="4">
    <source>
        <dbReference type="ARBA" id="ARBA00023242"/>
    </source>
</evidence>
<dbReference type="RefSeq" id="XP_022247980.1">
    <property type="nucleotide sequence ID" value="XM_022392272.1"/>
</dbReference>
<accession>A0ABM1SWH4</accession>
<keyword evidence="8" id="KW-1185">Reference proteome</keyword>
<dbReference type="InterPro" id="IPR017970">
    <property type="entry name" value="Homeobox_CS"/>
</dbReference>
<dbReference type="InterPro" id="IPR009057">
    <property type="entry name" value="Homeodomain-like_sf"/>
</dbReference>
<dbReference type="PRINTS" id="PR00024">
    <property type="entry name" value="HOMEOBOX"/>
</dbReference>
<comment type="subcellular location">
    <subcellularLocation>
        <location evidence="1 5 6">Nucleus</location>
    </subcellularLocation>
</comment>
<protein>
    <submittedName>
        <fullName evidence="9">Homeobox protein Hox-C9a-like</fullName>
    </submittedName>
</protein>
<evidence type="ECO:0000256" key="2">
    <source>
        <dbReference type="ARBA" id="ARBA00023125"/>
    </source>
</evidence>
<keyword evidence="3 5" id="KW-0371">Homeobox</keyword>
<proteinExistence type="predicted"/>
<keyword evidence="4 5" id="KW-0539">Nucleus</keyword>
<dbReference type="PANTHER" id="PTHR47421">
    <property type="entry name" value="GS HOMEOBOX 2"/>
    <property type="match status" value="1"/>
</dbReference>
<dbReference type="PROSITE" id="PS00027">
    <property type="entry name" value="HOMEOBOX_1"/>
    <property type="match status" value="1"/>
</dbReference>
<reference evidence="9" key="1">
    <citation type="submission" date="2025-08" db="UniProtKB">
        <authorList>
            <consortium name="RefSeq"/>
        </authorList>
    </citation>
    <scope>IDENTIFICATION</scope>
    <source>
        <tissue evidence="9">Muscle</tissue>
    </source>
</reference>
<dbReference type="CDD" id="cd00086">
    <property type="entry name" value="homeodomain"/>
    <property type="match status" value="1"/>
</dbReference>
<keyword evidence="2 5" id="KW-0238">DNA-binding</keyword>
<dbReference type="Proteomes" id="UP000694941">
    <property type="component" value="Unplaced"/>
</dbReference>
<evidence type="ECO:0000256" key="6">
    <source>
        <dbReference type="RuleBase" id="RU000682"/>
    </source>
</evidence>
<dbReference type="SUPFAM" id="SSF46689">
    <property type="entry name" value="Homeodomain-like"/>
    <property type="match status" value="1"/>
</dbReference>
<feature type="domain" description="Homeobox" evidence="7">
    <location>
        <begin position="201"/>
        <end position="261"/>
    </location>
</feature>
<dbReference type="InterPro" id="IPR020479">
    <property type="entry name" value="HD_metazoa"/>
</dbReference>
<evidence type="ECO:0000256" key="5">
    <source>
        <dbReference type="PROSITE-ProRule" id="PRU00108"/>
    </source>
</evidence>
<evidence type="ECO:0000313" key="9">
    <source>
        <dbReference type="RefSeq" id="XP_022247980.1"/>
    </source>
</evidence>
<evidence type="ECO:0000256" key="3">
    <source>
        <dbReference type="ARBA" id="ARBA00023155"/>
    </source>
</evidence>
<name>A0ABM1SWH4_LIMPO</name>
<dbReference type="PANTHER" id="PTHR47421:SF2">
    <property type="entry name" value="GS HOMEOBOX 1"/>
    <property type="match status" value="1"/>
</dbReference>
<gene>
    <name evidence="9" type="primary">LOC111087050</name>
</gene>
<evidence type="ECO:0000313" key="8">
    <source>
        <dbReference type="Proteomes" id="UP000694941"/>
    </source>
</evidence>
<dbReference type="Gene3D" id="1.10.10.60">
    <property type="entry name" value="Homeodomain-like"/>
    <property type="match status" value="1"/>
</dbReference>